<dbReference type="AlphaFoldDB" id="A0AAD9QLJ7"/>
<dbReference type="GO" id="GO:0005635">
    <property type="term" value="C:nuclear envelope"/>
    <property type="evidence" value="ECO:0007669"/>
    <property type="project" value="UniProtKB-SubCell"/>
</dbReference>
<feature type="domain" description="CHMP7 winged helix" evidence="13">
    <location>
        <begin position="199"/>
        <end position="267"/>
    </location>
</feature>
<dbReference type="Pfam" id="PF03357">
    <property type="entry name" value="Snf7"/>
    <property type="match status" value="1"/>
</dbReference>
<evidence type="ECO:0000256" key="9">
    <source>
        <dbReference type="ARBA" id="ARBA00041077"/>
    </source>
</evidence>
<keyword evidence="7 11" id="KW-0175">Coiled coil</keyword>
<proteinExistence type="inferred from homology"/>
<evidence type="ECO:0000256" key="3">
    <source>
        <dbReference type="ARBA" id="ARBA00006190"/>
    </source>
</evidence>
<dbReference type="GO" id="GO:0006900">
    <property type="term" value="P:vesicle budding from membrane"/>
    <property type="evidence" value="ECO:0007669"/>
    <property type="project" value="TreeGrafter"/>
</dbReference>
<evidence type="ECO:0000256" key="12">
    <source>
        <dbReference type="SAM" id="MobiDB-lite"/>
    </source>
</evidence>
<dbReference type="InterPro" id="IPR005024">
    <property type="entry name" value="Snf7_fam"/>
</dbReference>
<evidence type="ECO:0000256" key="10">
    <source>
        <dbReference type="ARBA" id="ARBA00041629"/>
    </source>
</evidence>
<dbReference type="GO" id="GO:0005771">
    <property type="term" value="C:multivesicular body"/>
    <property type="evidence" value="ECO:0007669"/>
    <property type="project" value="TreeGrafter"/>
</dbReference>
<evidence type="ECO:0000256" key="2">
    <source>
        <dbReference type="ARBA" id="ARBA00004496"/>
    </source>
</evidence>
<feature type="coiled-coil region" evidence="11">
    <location>
        <begin position="284"/>
        <end position="311"/>
    </location>
</feature>
<dbReference type="Pfam" id="PF25880">
    <property type="entry name" value="WHD_CHMP7_1st"/>
    <property type="match status" value="1"/>
</dbReference>
<protein>
    <recommendedName>
        <fullName evidence="9">Charged multivesicular body protein 7</fullName>
    </recommendedName>
    <alternativeName>
        <fullName evidence="10">Chromatin-modifying protein 7</fullName>
    </alternativeName>
</protein>
<sequence>MDLFYFLSPFDWFSRQIAKSGNGCLKRLDTTHPIPSVPSVYVAFVAFPFKMADKTKSFLPGDWDDDDRMNFMFSAFNESREVNPKHWDSKLNYWTKAIIDSCKHHGDVCINVTNLRQRFSRNGLVPLGLTTVIKELFRSGKLERKQDFVRRENKGWLTWSYSLAKESFWWGVSALSGRSGNVVTSLNESEELVLVDAAKEKGDLILRRHYESVQCETTDYVIPWNVLKARFKEFDEETLSVLVASLQRQGKAALFTTTEDEKIVKFAKKMELKVAPVSENDVDIVRLRKTVAKLTIQVNKLSNEVESCRLQAAKFVREGSRSQALKLLKKKETRQRTLDKVSASLASLEEIIHRIQHANTNKMVIDALKTGTATLKGLHAEMDIDSVEDTMDELNETLGVSRDIDAAISQGNQFATESSGIRDDELDELEKELEGLMIGDTSNIAASQPSLPSPLQGKIIDPSGGHASLSLTSPLSGLSPRQESCTDIDVSNWPSVPNHDPDSQEPKKKTVLLSK</sequence>
<dbReference type="Pfam" id="PF25239">
    <property type="entry name" value="WHD_CHMP7"/>
    <property type="match status" value="1"/>
</dbReference>
<keyword evidence="4" id="KW-0813">Transport</keyword>
<comment type="subcellular location">
    <subcellularLocation>
        <location evidence="2">Cytoplasm</location>
    </subcellularLocation>
    <subcellularLocation>
        <location evidence="1">Nucleus envelope</location>
    </subcellularLocation>
</comment>
<evidence type="ECO:0000256" key="1">
    <source>
        <dbReference type="ARBA" id="ARBA00004259"/>
    </source>
</evidence>
<reference evidence="14" key="2">
    <citation type="journal article" date="2023" name="Science">
        <title>Genomic signatures of disease resistance in endangered staghorn corals.</title>
        <authorList>
            <person name="Vollmer S.V."/>
            <person name="Selwyn J.D."/>
            <person name="Despard B.A."/>
            <person name="Roesel C.L."/>
        </authorList>
    </citation>
    <scope>NUCLEOTIDE SEQUENCE</scope>
    <source>
        <strain evidence="14">K2</strain>
    </source>
</reference>
<dbReference type="InterPro" id="IPR057471">
    <property type="entry name" value="CHMP7_WHD"/>
</dbReference>
<comment type="caution">
    <text evidence="14">The sequence shown here is derived from an EMBL/GenBank/DDBJ whole genome shotgun (WGS) entry which is preliminary data.</text>
</comment>
<accession>A0AAD9QLJ7</accession>
<dbReference type="GO" id="GO:0009898">
    <property type="term" value="C:cytoplasmic side of plasma membrane"/>
    <property type="evidence" value="ECO:0007669"/>
    <property type="project" value="TreeGrafter"/>
</dbReference>
<keyword evidence="5" id="KW-0963">Cytoplasm</keyword>
<dbReference type="PANTHER" id="PTHR22761:SF21">
    <property type="entry name" value="CHARGED MULTIVESICULAR BODY PROTEIN 7"/>
    <property type="match status" value="1"/>
</dbReference>
<keyword evidence="15" id="KW-1185">Reference proteome</keyword>
<feature type="region of interest" description="Disordered" evidence="12">
    <location>
        <begin position="444"/>
        <end position="515"/>
    </location>
</feature>
<name>A0AAD9QLJ7_ACRCE</name>
<keyword evidence="6" id="KW-0653">Protein transport</keyword>
<feature type="compositionally biased region" description="Basic and acidic residues" evidence="12">
    <location>
        <begin position="499"/>
        <end position="508"/>
    </location>
</feature>
<reference evidence="14" key="1">
    <citation type="journal article" date="2023" name="G3 (Bethesda)">
        <title>Whole genome assembly and annotation of the endangered Caribbean coral Acropora cervicornis.</title>
        <authorList>
            <person name="Selwyn J.D."/>
            <person name="Vollmer S.V."/>
        </authorList>
    </citation>
    <scope>NUCLEOTIDE SEQUENCE</scope>
    <source>
        <strain evidence="14">K2</strain>
    </source>
</reference>
<evidence type="ECO:0000313" key="15">
    <source>
        <dbReference type="Proteomes" id="UP001249851"/>
    </source>
</evidence>
<evidence type="ECO:0000256" key="5">
    <source>
        <dbReference type="ARBA" id="ARBA00022490"/>
    </source>
</evidence>
<evidence type="ECO:0000256" key="6">
    <source>
        <dbReference type="ARBA" id="ARBA00022927"/>
    </source>
</evidence>
<dbReference type="Proteomes" id="UP001249851">
    <property type="component" value="Unassembled WGS sequence"/>
</dbReference>
<dbReference type="GO" id="GO:0032511">
    <property type="term" value="P:late endosome to vacuole transport via multivesicular body sorting pathway"/>
    <property type="evidence" value="ECO:0007669"/>
    <property type="project" value="TreeGrafter"/>
</dbReference>
<dbReference type="PANTHER" id="PTHR22761">
    <property type="entry name" value="CHARGED MULTIVESICULAR BODY PROTEIN"/>
    <property type="match status" value="1"/>
</dbReference>
<feature type="compositionally biased region" description="Low complexity" evidence="12">
    <location>
        <begin position="468"/>
        <end position="480"/>
    </location>
</feature>
<dbReference type="GO" id="GO:0000815">
    <property type="term" value="C:ESCRT III complex"/>
    <property type="evidence" value="ECO:0007669"/>
    <property type="project" value="TreeGrafter"/>
</dbReference>
<evidence type="ECO:0000256" key="7">
    <source>
        <dbReference type="ARBA" id="ARBA00023054"/>
    </source>
</evidence>
<dbReference type="GO" id="GO:0015031">
    <property type="term" value="P:protein transport"/>
    <property type="evidence" value="ECO:0007669"/>
    <property type="project" value="UniProtKB-KW"/>
</dbReference>
<evidence type="ECO:0000256" key="11">
    <source>
        <dbReference type="SAM" id="Coils"/>
    </source>
</evidence>
<evidence type="ECO:0000259" key="13">
    <source>
        <dbReference type="Pfam" id="PF25239"/>
    </source>
</evidence>
<dbReference type="EMBL" id="JARQWQ010000025">
    <property type="protein sequence ID" value="KAK2563364.1"/>
    <property type="molecule type" value="Genomic_DNA"/>
</dbReference>
<evidence type="ECO:0000313" key="14">
    <source>
        <dbReference type="EMBL" id="KAK2563364.1"/>
    </source>
</evidence>
<dbReference type="Gene3D" id="6.10.140.1230">
    <property type="match status" value="1"/>
</dbReference>
<evidence type="ECO:0000256" key="4">
    <source>
        <dbReference type="ARBA" id="ARBA00022448"/>
    </source>
</evidence>
<keyword evidence="8" id="KW-0539">Nucleus</keyword>
<comment type="similarity">
    <text evidence="3">Belongs to the SNF7 family.</text>
</comment>
<evidence type="ECO:0000256" key="8">
    <source>
        <dbReference type="ARBA" id="ARBA00023242"/>
    </source>
</evidence>
<gene>
    <name evidence="14" type="ORF">P5673_013051</name>
</gene>
<organism evidence="14 15">
    <name type="scientific">Acropora cervicornis</name>
    <name type="common">Staghorn coral</name>
    <dbReference type="NCBI Taxonomy" id="6130"/>
    <lineage>
        <taxon>Eukaryota</taxon>
        <taxon>Metazoa</taxon>
        <taxon>Cnidaria</taxon>
        <taxon>Anthozoa</taxon>
        <taxon>Hexacorallia</taxon>
        <taxon>Scleractinia</taxon>
        <taxon>Astrocoeniina</taxon>
        <taxon>Acroporidae</taxon>
        <taxon>Acropora</taxon>
    </lineage>
</organism>